<dbReference type="SUPFAM" id="SSF103647">
    <property type="entry name" value="TSP type-3 repeat"/>
    <property type="match status" value="1"/>
</dbReference>
<evidence type="ECO:0000256" key="4">
    <source>
        <dbReference type="PROSITE-ProRule" id="PRU00473"/>
    </source>
</evidence>
<evidence type="ECO:0000313" key="8">
    <source>
        <dbReference type="Proteomes" id="UP001178148"/>
    </source>
</evidence>
<evidence type="ECO:0000313" key="7">
    <source>
        <dbReference type="EMBL" id="MDP0589293.1"/>
    </source>
</evidence>
<dbReference type="EMBL" id="JASXSV010000012">
    <property type="protein sequence ID" value="MDP0589293.1"/>
    <property type="molecule type" value="Genomic_DNA"/>
</dbReference>
<dbReference type="InterPro" id="IPR036737">
    <property type="entry name" value="OmpA-like_sf"/>
</dbReference>
<proteinExistence type="predicted"/>
<reference evidence="7 8" key="1">
    <citation type="journal article" date="2023" name="bioRxiv">
        <title>An intranuclear bacterial parasite of deep-sea mussels expresses apoptosis inhibitors acquired from its host.</title>
        <authorList>
            <person name="Gonzalez Porras M.A."/>
            <person name="Assie A."/>
            <person name="Tietjen M."/>
            <person name="Violette M."/>
            <person name="Kleiner M."/>
            <person name="Gruber-Vodicka H."/>
            <person name="Dubilier N."/>
            <person name="Leisch N."/>
        </authorList>
    </citation>
    <scope>NUCLEOTIDE SEQUENCE [LARGE SCALE GENOMIC DNA]</scope>
    <source>
        <strain evidence="7">IAP13</strain>
    </source>
</reference>
<dbReference type="InterPro" id="IPR050330">
    <property type="entry name" value="Bact_OuterMem_StrucFunc"/>
</dbReference>
<keyword evidence="2 4" id="KW-0472">Membrane</keyword>
<dbReference type="PROSITE" id="PS51257">
    <property type="entry name" value="PROKAR_LIPOPROTEIN"/>
    <property type="match status" value="1"/>
</dbReference>
<dbReference type="PRINTS" id="PR01021">
    <property type="entry name" value="OMPADOMAIN"/>
</dbReference>
<dbReference type="GO" id="GO:0009279">
    <property type="term" value="C:cell outer membrane"/>
    <property type="evidence" value="ECO:0007669"/>
    <property type="project" value="UniProtKB-SubCell"/>
</dbReference>
<keyword evidence="3" id="KW-0998">Cell outer membrane</keyword>
<dbReference type="AlphaFoldDB" id="A0AA90NW74"/>
<evidence type="ECO:0000256" key="1">
    <source>
        <dbReference type="ARBA" id="ARBA00004442"/>
    </source>
</evidence>
<dbReference type="Proteomes" id="UP001178148">
    <property type="component" value="Unassembled WGS sequence"/>
</dbReference>
<dbReference type="GO" id="GO:0005509">
    <property type="term" value="F:calcium ion binding"/>
    <property type="evidence" value="ECO:0007669"/>
    <property type="project" value="InterPro"/>
</dbReference>
<evidence type="ECO:0000256" key="3">
    <source>
        <dbReference type="ARBA" id="ARBA00023237"/>
    </source>
</evidence>
<dbReference type="Gene3D" id="3.30.1330.60">
    <property type="entry name" value="OmpA-like domain"/>
    <property type="match status" value="1"/>
</dbReference>
<feature type="domain" description="OmpA-like" evidence="6">
    <location>
        <begin position="92"/>
        <end position="210"/>
    </location>
</feature>
<keyword evidence="8" id="KW-1185">Reference proteome</keyword>
<feature type="signal peptide" evidence="5">
    <location>
        <begin position="1"/>
        <end position="20"/>
    </location>
</feature>
<dbReference type="PANTHER" id="PTHR30329">
    <property type="entry name" value="STATOR ELEMENT OF FLAGELLAR MOTOR COMPLEX"/>
    <property type="match status" value="1"/>
</dbReference>
<organism evidence="7 8">
    <name type="scientific">Candidatus Endonucleibacter bathymodioli</name>
    <dbReference type="NCBI Taxonomy" id="539814"/>
    <lineage>
        <taxon>Bacteria</taxon>
        <taxon>Pseudomonadati</taxon>
        <taxon>Pseudomonadota</taxon>
        <taxon>Gammaproteobacteria</taxon>
        <taxon>Oceanospirillales</taxon>
        <taxon>Endozoicomonadaceae</taxon>
        <taxon>Candidatus Endonucleibacter</taxon>
    </lineage>
</organism>
<evidence type="ECO:0000256" key="5">
    <source>
        <dbReference type="SAM" id="SignalP"/>
    </source>
</evidence>
<dbReference type="InterPro" id="IPR006664">
    <property type="entry name" value="OMP_bac"/>
</dbReference>
<dbReference type="SUPFAM" id="SSF103088">
    <property type="entry name" value="OmpA-like"/>
    <property type="match status" value="1"/>
</dbReference>
<comment type="caution">
    <text evidence="7">The sequence shown here is derived from an EMBL/GenBank/DDBJ whole genome shotgun (WGS) entry which is preliminary data.</text>
</comment>
<feature type="chain" id="PRO_5041694905" evidence="5">
    <location>
        <begin position="21"/>
        <end position="239"/>
    </location>
</feature>
<gene>
    <name evidence="7" type="ORF">QS748_08935</name>
</gene>
<dbReference type="PROSITE" id="PS51123">
    <property type="entry name" value="OMPA_2"/>
    <property type="match status" value="1"/>
</dbReference>
<evidence type="ECO:0000256" key="2">
    <source>
        <dbReference type="ARBA" id="ARBA00023136"/>
    </source>
</evidence>
<dbReference type="CDD" id="cd07185">
    <property type="entry name" value="OmpA_C-like"/>
    <property type="match status" value="1"/>
</dbReference>
<dbReference type="Pfam" id="PF00691">
    <property type="entry name" value="OmpA"/>
    <property type="match status" value="1"/>
</dbReference>
<name>A0AA90NW74_9GAMM</name>
<comment type="subcellular location">
    <subcellularLocation>
        <location evidence="1">Cell outer membrane</location>
    </subcellularLocation>
</comment>
<dbReference type="InterPro" id="IPR028974">
    <property type="entry name" value="TSP_type-3_rpt"/>
</dbReference>
<protein>
    <submittedName>
        <fullName evidence="7">OmpA family protein</fullName>
    </submittedName>
</protein>
<dbReference type="InterPro" id="IPR006665">
    <property type="entry name" value="OmpA-like"/>
</dbReference>
<dbReference type="PANTHER" id="PTHR30329:SF21">
    <property type="entry name" value="LIPOPROTEIN YIAD-RELATED"/>
    <property type="match status" value="1"/>
</dbReference>
<evidence type="ECO:0000259" key="6">
    <source>
        <dbReference type="PROSITE" id="PS51123"/>
    </source>
</evidence>
<accession>A0AA90NW74</accession>
<keyword evidence="5" id="KW-0732">Signal</keyword>
<sequence length="239" mass="26675">MKIKITLCVLVIIGLMSACTKGVKDNRNESFSSGLPSGETKPISKEYPANTLKLETTGSLDDSDHDGVIDMRDNCKMSSDGVEVDNNGCEMSYDKITSINIGIQFDTSSSVVKKEYYKKIEDIAEIHKTFDNNIILIEGHTDSTGTDKINIALSKERAEVVALILVNKFGVKKNELLITGFSGDMPVASNKTAEGRAQNRRMIARFASKKRIMKKTWNIWTMELGSKKSEVREYYKLLE</sequence>